<evidence type="ECO:0008006" key="3">
    <source>
        <dbReference type="Google" id="ProtNLM"/>
    </source>
</evidence>
<dbReference type="EMBL" id="PVTE01000019">
    <property type="protein sequence ID" value="PRY33854.1"/>
    <property type="molecule type" value="Genomic_DNA"/>
</dbReference>
<comment type="caution">
    <text evidence="1">The sequence shown here is derived from an EMBL/GenBank/DDBJ whole genome shotgun (WGS) entry which is preliminary data.</text>
</comment>
<proteinExistence type="predicted"/>
<evidence type="ECO:0000313" key="2">
    <source>
        <dbReference type="Proteomes" id="UP000238375"/>
    </source>
</evidence>
<organism evidence="1 2">
    <name type="scientific">Spirosoma oryzae</name>
    <dbReference type="NCBI Taxonomy" id="1469603"/>
    <lineage>
        <taxon>Bacteria</taxon>
        <taxon>Pseudomonadati</taxon>
        <taxon>Bacteroidota</taxon>
        <taxon>Cytophagia</taxon>
        <taxon>Cytophagales</taxon>
        <taxon>Cytophagaceae</taxon>
        <taxon>Spirosoma</taxon>
    </lineage>
</organism>
<protein>
    <recommendedName>
        <fullName evidence="3">DUF1918 domain-containing protein</fullName>
    </recommendedName>
</protein>
<name>A0A2T0SKC0_9BACT</name>
<accession>A0A2T0SKC0</accession>
<dbReference type="AlphaFoldDB" id="A0A2T0SKC0"/>
<gene>
    <name evidence="1" type="ORF">CLV58_1193</name>
</gene>
<reference evidence="1 2" key="1">
    <citation type="submission" date="2018-03" db="EMBL/GenBank/DDBJ databases">
        <title>Genomic Encyclopedia of Archaeal and Bacterial Type Strains, Phase II (KMG-II): from individual species to whole genera.</title>
        <authorList>
            <person name="Goeker M."/>
        </authorList>
    </citation>
    <scope>NUCLEOTIDE SEQUENCE [LARGE SCALE GENOMIC DNA]</scope>
    <source>
        <strain evidence="1 2">DSM 28354</strain>
    </source>
</reference>
<sequence>MNNPVTKGDLVRIVDDVDVCSNEDYLGRSGVVMQVVEGLEAPDDQQYQVAFSDGHRQLFYREELSLRTTD</sequence>
<evidence type="ECO:0000313" key="1">
    <source>
        <dbReference type="EMBL" id="PRY33854.1"/>
    </source>
</evidence>
<dbReference type="Proteomes" id="UP000238375">
    <property type="component" value="Unassembled WGS sequence"/>
</dbReference>
<keyword evidence="2" id="KW-1185">Reference proteome</keyword>